<dbReference type="EMBL" id="CP052909">
    <property type="protein sequence ID" value="QNJ96664.1"/>
    <property type="molecule type" value="Genomic_DNA"/>
</dbReference>
<name>A0A7G8PQP8_9FLAO</name>
<protein>
    <recommendedName>
        <fullName evidence="4">DUF1573 domain-containing protein</fullName>
    </recommendedName>
</protein>
<dbReference type="Pfam" id="PF07610">
    <property type="entry name" value="DUF1573"/>
    <property type="match status" value="1"/>
</dbReference>
<dbReference type="RefSeq" id="WP_186989718.1">
    <property type="nucleotide sequence ID" value="NZ_CP052909.1"/>
</dbReference>
<evidence type="ECO:0000256" key="1">
    <source>
        <dbReference type="SAM" id="SignalP"/>
    </source>
</evidence>
<feature type="signal peptide" evidence="1">
    <location>
        <begin position="1"/>
        <end position="23"/>
    </location>
</feature>
<dbReference type="InterPro" id="IPR011467">
    <property type="entry name" value="DUF1573"/>
</dbReference>
<reference evidence="2 3" key="1">
    <citation type="submission" date="2020-04" db="EMBL/GenBank/DDBJ databases">
        <title>Genome sequence of Altibacter aquimarinus strain ALE3EI.</title>
        <authorList>
            <person name="Oh H.-M."/>
            <person name="Jang D."/>
        </authorList>
    </citation>
    <scope>NUCLEOTIDE SEQUENCE [LARGE SCALE GENOMIC DNA]</scope>
    <source>
        <strain evidence="2 3">ALE3EI</strain>
    </source>
</reference>
<dbReference type="PANTHER" id="PTHR37833">
    <property type="entry name" value="LIPOPROTEIN-RELATED"/>
    <property type="match status" value="1"/>
</dbReference>
<dbReference type="AlphaFoldDB" id="A0A7G8PQP8"/>
<sequence length="161" mass="16784">MKKSILILAVLSAFIFTSCKDNAADKVNEENVAAAADRDAKAGDYPVMTFAETEFDFGTIDQGTAVEHIFKFTNTGNAPLVIVDAKSSCGCTVPEYTKAPVAPGEEGELLVKFNGSGKNQVSKTVTITANTEAGKETLKIKAFVNAPEGAAGTSTIQASGN</sequence>
<dbReference type="Gene3D" id="2.60.40.10">
    <property type="entry name" value="Immunoglobulins"/>
    <property type="match status" value="1"/>
</dbReference>
<dbReference type="PANTHER" id="PTHR37833:SF1">
    <property type="entry name" value="SIGNAL PEPTIDE PROTEIN"/>
    <property type="match status" value="1"/>
</dbReference>
<dbReference type="KEGG" id="alti:ALE3EI_0073"/>
<evidence type="ECO:0000313" key="3">
    <source>
        <dbReference type="Proteomes" id="UP000515514"/>
    </source>
</evidence>
<evidence type="ECO:0008006" key="4">
    <source>
        <dbReference type="Google" id="ProtNLM"/>
    </source>
</evidence>
<gene>
    <name evidence="2" type="ORF">ALE3EI_0073</name>
</gene>
<evidence type="ECO:0000313" key="2">
    <source>
        <dbReference type="EMBL" id="QNJ96664.1"/>
    </source>
</evidence>
<keyword evidence="1" id="KW-0732">Signal</keyword>
<accession>A0A7G8PQP8</accession>
<proteinExistence type="predicted"/>
<dbReference type="InterPro" id="IPR013783">
    <property type="entry name" value="Ig-like_fold"/>
</dbReference>
<feature type="chain" id="PRO_5028824841" description="DUF1573 domain-containing protein" evidence="1">
    <location>
        <begin position="24"/>
        <end position="161"/>
    </location>
</feature>
<keyword evidence="3" id="KW-1185">Reference proteome</keyword>
<dbReference type="PROSITE" id="PS51257">
    <property type="entry name" value="PROKAR_LIPOPROTEIN"/>
    <property type="match status" value="1"/>
</dbReference>
<organism evidence="2 3">
    <name type="scientific">Constantimarinum furrinae</name>
    <dbReference type="NCBI Taxonomy" id="2562285"/>
    <lineage>
        <taxon>Bacteria</taxon>
        <taxon>Pseudomonadati</taxon>
        <taxon>Bacteroidota</taxon>
        <taxon>Flavobacteriia</taxon>
        <taxon>Flavobacteriales</taxon>
        <taxon>Flavobacteriaceae</taxon>
        <taxon>Altibacter/Constantimarinum group</taxon>
        <taxon>Constantimarinum</taxon>
    </lineage>
</organism>
<dbReference type="Proteomes" id="UP000515514">
    <property type="component" value="Chromosome"/>
</dbReference>